<dbReference type="GO" id="GO:0000160">
    <property type="term" value="P:phosphorelay signal transduction system"/>
    <property type="evidence" value="ECO:0007669"/>
    <property type="project" value="InterPro"/>
</dbReference>
<keyword evidence="3" id="KW-0812">Transmembrane</keyword>
<keyword evidence="3" id="KW-0472">Membrane</keyword>
<accession>Q2Z009</accession>
<feature type="modified residue" description="4-aspartylphosphate" evidence="2">
    <location>
        <position position="53"/>
    </location>
</feature>
<dbReference type="InterPro" id="IPR001789">
    <property type="entry name" value="Sig_transdc_resp-reg_receiver"/>
</dbReference>
<dbReference type="EMBL" id="AJ937764">
    <property type="protein sequence ID" value="CAI78556.1"/>
    <property type="molecule type" value="Genomic_DNA"/>
</dbReference>
<dbReference type="PANTHER" id="PTHR44591:SF3">
    <property type="entry name" value="RESPONSE REGULATORY DOMAIN-CONTAINING PROTEIN"/>
    <property type="match status" value="1"/>
</dbReference>
<dbReference type="SUPFAM" id="SSF52172">
    <property type="entry name" value="CheY-like"/>
    <property type="match status" value="1"/>
</dbReference>
<dbReference type="InterPro" id="IPR050595">
    <property type="entry name" value="Bact_response_regulator"/>
</dbReference>
<feature type="domain" description="Response regulatory" evidence="4">
    <location>
        <begin position="3"/>
        <end position="120"/>
    </location>
</feature>
<dbReference type="SMART" id="SM00448">
    <property type="entry name" value="REC"/>
    <property type="match status" value="1"/>
</dbReference>
<dbReference type="Pfam" id="PF00072">
    <property type="entry name" value="Response_reg"/>
    <property type="match status" value="1"/>
</dbReference>
<dbReference type="PROSITE" id="PS50110">
    <property type="entry name" value="RESPONSE_REGULATORY"/>
    <property type="match status" value="1"/>
</dbReference>
<feature type="transmembrane region" description="Helical" evidence="3">
    <location>
        <begin position="13"/>
        <end position="31"/>
    </location>
</feature>
<sequence>MKTVWFVDDDVEMSHAISLILGLLGFNMLAFKDARSAVRALKQGDRPDVLILDISMPEVTGVDLLEYIRKRMGVNDLPILMLSSEATDAQVDQAIELGADGFVAKPVTIDELEAAIEKVLKTNGAYGLASRPK</sequence>
<evidence type="ECO:0000256" key="2">
    <source>
        <dbReference type="PROSITE-ProRule" id="PRU00169"/>
    </source>
</evidence>
<dbReference type="PANTHER" id="PTHR44591">
    <property type="entry name" value="STRESS RESPONSE REGULATOR PROTEIN 1"/>
    <property type="match status" value="1"/>
</dbReference>
<keyword evidence="1 2" id="KW-0597">Phosphoprotein</keyword>
<dbReference type="CDD" id="cd00156">
    <property type="entry name" value="REC"/>
    <property type="match status" value="1"/>
</dbReference>
<organism evidence="5">
    <name type="scientific">uncultured Chloroflexota bacterium</name>
    <dbReference type="NCBI Taxonomy" id="166587"/>
    <lineage>
        <taxon>Bacteria</taxon>
        <taxon>Bacillati</taxon>
        <taxon>Chloroflexota</taxon>
        <taxon>environmental samples</taxon>
    </lineage>
</organism>
<evidence type="ECO:0000256" key="3">
    <source>
        <dbReference type="SAM" id="Phobius"/>
    </source>
</evidence>
<evidence type="ECO:0000259" key="4">
    <source>
        <dbReference type="PROSITE" id="PS50110"/>
    </source>
</evidence>
<evidence type="ECO:0000256" key="1">
    <source>
        <dbReference type="ARBA" id="ARBA00022553"/>
    </source>
</evidence>
<evidence type="ECO:0000313" key="5">
    <source>
        <dbReference type="EMBL" id="CAI78556.1"/>
    </source>
</evidence>
<dbReference type="InterPro" id="IPR011006">
    <property type="entry name" value="CheY-like_superfamily"/>
</dbReference>
<reference evidence="5" key="1">
    <citation type="journal article" date="2005" name="Environ. Microbiol.">
        <title>Lateral gene transfer and phylogenetic assignment of environmental fosmid clones.</title>
        <authorList>
            <person name="Nesbo C.L."/>
            <person name="Boucher Y."/>
            <person name="Dlutek M."/>
            <person name="Doolittle F.W."/>
        </authorList>
    </citation>
    <scope>NUCLEOTIDE SEQUENCE</scope>
</reference>
<name>Q2Z009_9CHLR</name>
<dbReference type="AlphaFoldDB" id="Q2Z009"/>
<gene>
    <name evidence="5" type="primary">cheY</name>
</gene>
<proteinExistence type="predicted"/>
<keyword evidence="3" id="KW-1133">Transmembrane helix</keyword>
<protein>
    <submittedName>
        <fullName evidence="5">CheY-like receiver</fullName>
    </submittedName>
</protein>
<dbReference type="Gene3D" id="3.40.50.2300">
    <property type="match status" value="1"/>
</dbReference>